<dbReference type="HOGENOM" id="CLU_021164_5_0_1"/>
<dbReference type="SUPFAM" id="SSF52047">
    <property type="entry name" value="RNI-like"/>
    <property type="match status" value="1"/>
</dbReference>
<sequence length="569" mass="64018">MSKMEAALEIPEVLSRIIGQADPKDQTAAARASKVWSEAALNCIWRRLDSIVPLLKVLSPLRRIPYPSMWELEHLPCEESWARFNHIAHRVRKLAHHDEQTIDGREHSHLAFNVFMDLASMGPKPLLPNLRELEWHVVRPDTPFSLVFLFLNPNLRQLSLEVDITDIPARSFNNLLQLLPTYTPLLTHLYLYTHVGARDIQTELARCVGRLRSLQVVGLPPNYHTDIVVSALAVAPALLEMRTGWLAAAPGTPEESRVEFQDGWFGTMERLDFEAPPGRAISLLSNQFRPQSLTRIRLTTGLISDNDQLERFLTVVSTTIPDLTLLSLNMWSPHLPIPPPLVFSTFRPILQCRKLSYFELGHNHPMQLDESNILEMAEAWPELKDLTICEDPVIAPDTPTGLPLSVLPLFAEKFPALRELGLFLDGTPVSPFASPPVFRHLRELNVGTSRLEPKHATSVALYISDICHNAASVVKGKSAWHVSGVWDLEEDDTPYLTSSQAWAEVGKIVRSVHQHRLEKEKSRHEAVQRQARAMVTGMIEQIRSGGDNTALEAKVKELEAALRTTLGDF</sequence>
<evidence type="ECO:0008006" key="3">
    <source>
        <dbReference type="Google" id="ProtNLM"/>
    </source>
</evidence>
<name>A0A0C3MB97_9AGAM</name>
<proteinExistence type="predicted"/>
<dbReference type="AlphaFoldDB" id="A0A0C3MB97"/>
<dbReference type="OrthoDB" id="3155496at2759"/>
<evidence type="ECO:0000313" key="1">
    <source>
        <dbReference type="EMBL" id="KIO31017.1"/>
    </source>
</evidence>
<keyword evidence="2" id="KW-1185">Reference proteome</keyword>
<gene>
    <name evidence="1" type="ORF">M407DRAFT_5259</name>
</gene>
<reference evidence="1 2" key="1">
    <citation type="submission" date="2014-04" db="EMBL/GenBank/DDBJ databases">
        <authorList>
            <consortium name="DOE Joint Genome Institute"/>
            <person name="Kuo A."/>
            <person name="Girlanda M."/>
            <person name="Perotto S."/>
            <person name="Kohler A."/>
            <person name="Nagy L.G."/>
            <person name="Floudas D."/>
            <person name="Copeland A."/>
            <person name="Barry K.W."/>
            <person name="Cichocki N."/>
            <person name="Veneault-Fourrey C."/>
            <person name="LaButti K."/>
            <person name="Lindquist E.A."/>
            <person name="Lipzen A."/>
            <person name="Lundell T."/>
            <person name="Morin E."/>
            <person name="Murat C."/>
            <person name="Sun H."/>
            <person name="Tunlid A."/>
            <person name="Henrissat B."/>
            <person name="Grigoriev I.V."/>
            <person name="Hibbett D.S."/>
            <person name="Martin F."/>
            <person name="Nordberg H.P."/>
            <person name="Cantor M.N."/>
            <person name="Hua S.X."/>
        </authorList>
    </citation>
    <scope>NUCLEOTIDE SEQUENCE [LARGE SCALE GENOMIC DNA]</scope>
    <source>
        <strain evidence="1 2">MUT 4182</strain>
    </source>
</reference>
<organism evidence="1 2">
    <name type="scientific">Tulasnella calospora MUT 4182</name>
    <dbReference type="NCBI Taxonomy" id="1051891"/>
    <lineage>
        <taxon>Eukaryota</taxon>
        <taxon>Fungi</taxon>
        <taxon>Dikarya</taxon>
        <taxon>Basidiomycota</taxon>
        <taxon>Agaricomycotina</taxon>
        <taxon>Agaricomycetes</taxon>
        <taxon>Cantharellales</taxon>
        <taxon>Tulasnellaceae</taxon>
        <taxon>Tulasnella</taxon>
    </lineage>
</organism>
<accession>A0A0C3MB97</accession>
<dbReference type="STRING" id="1051891.A0A0C3MB97"/>
<dbReference type="Proteomes" id="UP000054248">
    <property type="component" value="Unassembled WGS sequence"/>
</dbReference>
<evidence type="ECO:0000313" key="2">
    <source>
        <dbReference type="Proteomes" id="UP000054248"/>
    </source>
</evidence>
<reference evidence="2" key="2">
    <citation type="submission" date="2015-01" db="EMBL/GenBank/DDBJ databases">
        <title>Evolutionary Origins and Diversification of the Mycorrhizal Mutualists.</title>
        <authorList>
            <consortium name="DOE Joint Genome Institute"/>
            <consortium name="Mycorrhizal Genomics Consortium"/>
            <person name="Kohler A."/>
            <person name="Kuo A."/>
            <person name="Nagy L.G."/>
            <person name="Floudas D."/>
            <person name="Copeland A."/>
            <person name="Barry K.W."/>
            <person name="Cichocki N."/>
            <person name="Veneault-Fourrey C."/>
            <person name="LaButti K."/>
            <person name="Lindquist E.A."/>
            <person name="Lipzen A."/>
            <person name="Lundell T."/>
            <person name="Morin E."/>
            <person name="Murat C."/>
            <person name="Riley R."/>
            <person name="Ohm R."/>
            <person name="Sun H."/>
            <person name="Tunlid A."/>
            <person name="Henrissat B."/>
            <person name="Grigoriev I.V."/>
            <person name="Hibbett D.S."/>
            <person name="Martin F."/>
        </authorList>
    </citation>
    <scope>NUCLEOTIDE SEQUENCE [LARGE SCALE GENOMIC DNA]</scope>
    <source>
        <strain evidence="2">MUT 4182</strain>
    </source>
</reference>
<dbReference type="Gene3D" id="3.80.10.10">
    <property type="entry name" value="Ribonuclease Inhibitor"/>
    <property type="match status" value="1"/>
</dbReference>
<dbReference type="InterPro" id="IPR032675">
    <property type="entry name" value="LRR_dom_sf"/>
</dbReference>
<protein>
    <recommendedName>
        <fullName evidence="3">F-box domain-containing protein</fullName>
    </recommendedName>
</protein>
<dbReference type="EMBL" id="KN822966">
    <property type="protein sequence ID" value="KIO31017.1"/>
    <property type="molecule type" value="Genomic_DNA"/>
</dbReference>